<organism evidence="1 2">
    <name type="scientific">Diphasiastrum complanatum</name>
    <name type="common">Issler's clubmoss</name>
    <name type="synonym">Lycopodium complanatum</name>
    <dbReference type="NCBI Taxonomy" id="34168"/>
    <lineage>
        <taxon>Eukaryota</taxon>
        <taxon>Viridiplantae</taxon>
        <taxon>Streptophyta</taxon>
        <taxon>Embryophyta</taxon>
        <taxon>Tracheophyta</taxon>
        <taxon>Lycopodiopsida</taxon>
        <taxon>Lycopodiales</taxon>
        <taxon>Lycopodiaceae</taxon>
        <taxon>Lycopodioideae</taxon>
        <taxon>Diphasiastrum</taxon>
    </lineage>
</organism>
<dbReference type="Proteomes" id="UP001162992">
    <property type="component" value="Chromosome 7"/>
</dbReference>
<name>A0ACC2D688_DIPCM</name>
<accession>A0ACC2D688</accession>
<evidence type="ECO:0000313" key="2">
    <source>
        <dbReference type="Proteomes" id="UP001162992"/>
    </source>
</evidence>
<dbReference type="EMBL" id="CM055098">
    <property type="protein sequence ID" value="KAJ7549768.1"/>
    <property type="molecule type" value="Genomic_DNA"/>
</dbReference>
<evidence type="ECO:0000313" key="1">
    <source>
        <dbReference type="EMBL" id="KAJ7549768.1"/>
    </source>
</evidence>
<sequence length="714" mass="79762">MFFRRVTDSPYITSLAKVRRSCEEGHLSNALQTVVQQPFRWRMEILLSLLQSCIQEKNLKLGRQVHALISRSGLNSNVLLGNHLIRMFSVGGSLLEANQAFHNLQKKDSYTWREIISANSKHGKGEQAIKLYHEMCQSETRPNDYVYVAALKACASVSALSQGRLIHAHILERRSEASVFVGNAVVDMYARCGSVSEAKTAFRMLPERDVASFNALIGGCVQQGYGREALQLFRVLQAENLVPNNITFVHILRACGSMAALNLGKIVHAQIIKSNLESDDRIGYGLVDMYAKCGNLEEAHQVFQNLQHRDAYSWTAMIAGFSQHGHGQEAVQLFQKMQQEGFKPNNINYASVLKACSSIGALDEGRCIHTQIIENGLESDFYIGNTLVDMYAKCGDLDKAREVLHKLPKRSVVSWTALIAGYSRQGCGVEALELFKEMQQEGMRPDKVTFASIFKACGSMAFLDEGRLVHAQLIESRVEWDSFIGSTLIDMYVKCKSLDEAQKVFRELPHKDIVSWTTLITGFAEHGRGWDALNLFQVMQTQGFSPNIVTFIAVLKVCGSTAALSEGRLIHSQLKDMGLESNVHVASCLIDMYAKCGSLPDAFEVFYKLRHHDVVTWTAMIAGCALHGHFCEALQLFKKMQGEGFRPNKVTFVCVLSVCSRTGQIDEGYHLFEYMCEAFGICPVREHYTCIADLFGRAGDLHNAEAFIDKILMV</sequence>
<proteinExistence type="predicted"/>
<keyword evidence="2" id="KW-1185">Reference proteome</keyword>
<reference evidence="2" key="1">
    <citation type="journal article" date="2024" name="Proc. Natl. Acad. Sci. U.S.A.">
        <title>Extraordinary preservation of gene collinearity over three hundred million years revealed in homosporous lycophytes.</title>
        <authorList>
            <person name="Li C."/>
            <person name="Wickell D."/>
            <person name="Kuo L.Y."/>
            <person name="Chen X."/>
            <person name="Nie B."/>
            <person name="Liao X."/>
            <person name="Peng D."/>
            <person name="Ji J."/>
            <person name="Jenkins J."/>
            <person name="Williams M."/>
            <person name="Shu S."/>
            <person name="Plott C."/>
            <person name="Barry K."/>
            <person name="Rajasekar S."/>
            <person name="Grimwood J."/>
            <person name="Han X."/>
            <person name="Sun S."/>
            <person name="Hou Z."/>
            <person name="He W."/>
            <person name="Dai G."/>
            <person name="Sun C."/>
            <person name="Schmutz J."/>
            <person name="Leebens-Mack J.H."/>
            <person name="Li F.W."/>
            <person name="Wang L."/>
        </authorList>
    </citation>
    <scope>NUCLEOTIDE SEQUENCE [LARGE SCALE GENOMIC DNA]</scope>
    <source>
        <strain evidence="2">cv. PW_Plant_1</strain>
    </source>
</reference>
<comment type="caution">
    <text evidence="1">The sequence shown here is derived from an EMBL/GenBank/DDBJ whole genome shotgun (WGS) entry which is preliminary data.</text>
</comment>
<gene>
    <name evidence="1" type="ORF">O6H91_07G067800</name>
</gene>
<protein>
    <submittedName>
        <fullName evidence="1">Uncharacterized protein</fullName>
    </submittedName>
</protein>